<dbReference type="EMBL" id="VDEP01000247">
    <property type="protein sequence ID" value="KAA1118567.1"/>
    <property type="molecule type" value="Genomic_DNA"/>
</dbReference>
<comment type="caution">
    <text evidence="1">The sequence shown here is derived from an EMBL/GenBank/DDBJ whole genome shotgun (WGS) entry which is preliminary data.</text>
</comment>
<name>A0A5B0QZ35_PUCGR</name>
<dbReference type="Proteomes" id="UP000325313">
    <property type="component" value="Unassembled WGS sequence"/>
</dbReference>
<proteinExistence type="predicted"/>
<reference evidence="1 2" key="1">
    <citation type="submission" date="2019-05" db="EMBL/GenBank/DDBJ databases">
        <title>Emergence of the Ug99 lineage of the wheat stem rust pathogen through somatic hybridization.</title>
        <authorList>
            <person name="Li F."/>
            <person name="Upadhyaya N.M."/>
            <person name="Sperschneider J."/>
            <person name="Matny O."/>
            <person name="Nguyen-Phuc H."/>
            <person name="Mago R."/>
            <person name="Raley C."/>
            <person name="Miller M.E."/>
            <person name="Silverstein K.A.T."/>
            <person name="Henningsen E."/>
            <person name="Hirsch C.D."/>
            <person name="Visser B."/>
            <person name="Pretorius Z.A."/>
            <person name="Steffenson B.J."/>
            <person name="Schwessinger B."/>
            <person name="Dodds P.N."/>
            <person name="Figueroa M."/>
        </authorList>
    </citation>
    <scope>NUCLEOTIDE SEQUENCE [LARGE SCALE GENOMIC DNA]</scope>
    <source>
        <strain evidence="1 2">Ug99</strain>
    </source>
</reference>
<gene>
    <name evidence="1" type="ORF">PGTUg99_009078</name>
</gene>
<accession>A0A5B0QZ35</accession>
<organism evidence="1 2">
    <name type="scientific">Puccinia graminis f. sp. tritici</name>
    <dbReference type="NCBI Taxonomy" id="56615"/>
    <lineage>
        <taxon>Eukaryota</taxon>
        <taxon>Fungi</taxon>
        <taxon>Dikarya</taxon>
        <taxon>Basidiomycota</taxon>
        <taxon>Pucciniomycotina</taxon>
        <taxon>Pucciniomycetes</taxon>
        <taxon>Pucciniales</taxon>
        <taxon>Pucciniaceae</taxon>
        <taxon>Puccinia</taxon>
    </lineage>
</organism>
<protein>
    <submittedName>
        <fullName evidence="1">Uncharacterized protein</fullName>
    </submittedName>
</protein>
<evidence type="ECO:0000313" key="2">
    <source>
        <dbReference type="Proteomes" id="UP000325313"/>
    </source>
</evidence>
<evidence type="ECO:0000313" key="1">
    <source>
        <dbReference type="EMBL" id="KAA1118567.1"/>
    </source>
</evidence>
<sequence length="109" mass="11954">MLEFPALFPLSFHSFRSIKRTPLLFPFPCLYFLRSLIRSFSAPSSAPLSCNPVSSDLSLLNSDLSLLNHTPLDSVVVSASLPYASQLLVSATTPRNLTQPQVGRFAKSL</sequence>
<dbReference type="AlphaFoldDB" id="A0A5B0QZ35"/>